<dbReference type="Proteomes" id="UP001315967">
    <property type="component" value="Chromosome"/>
</dbReference>
<name>A0ABY5P4C9_9LACT</name>
<dbReference type="PROSITE" id="PS50965">
    <property type="entry name" value="NERD"/>
    <property type="match status" value="1"/>
</dbReference>
<organism evidence="2 3">
    <name type="scientific">Fundicoccus culcitae</name>
    <dbReference type="NCBI Taxonomy" id="2969821"/>
    <lineage>
        <taxon>Bacteria</taxon>
        <taxon>Bacillati</taxon>
        <taxon>Bacillota</taxon>
        <taxon>Bacilli</taxon>
        <taxon>Lactobacillales</taxon>
        <taxon>Aerococcaceae</taxon>
        <taxon>Fundicoccus</taxon>
    </lineage>
</organism>
<feature type="domain" description="NERD" evidence="1">
    <location>
        <begin position="35"/>
        <end position="148"/>
    </location>
</feature>
<dbReference type="EMBL" id="CP102453">
    <property type="protein sequence ID" value="UUX33561.1"/>
    <property type="molecule type" value="Genomic_DNA"/>
</dbReference>
<sequence length="305" mass="36157">MKNGKNEELVYLEILDARGVLFGEKRKEKLYTYTMGYEGEREFLEWSQRYLHSNWRIENDFWFLDGKAMQADFILMSAYIWNLIEVKNYYGHFTYKDGLCWHNNKLIDDDIFDVMKQRINRIGKIAVAVDHRIEVRPVFVFINQHGQLHMHQKPPFEVLQRNQLVEFLEGLGYVEPMTANLSNRITQQLDRNRIAYGINYTRLDPTVLTQMRKGIYCANCKSFEVNINKPGIQCRQCGTKESIESVICRHAKELSIIVHNLPEMLNSKNLNFLMANQLSLRTTRKYLSKNFEKEGKSRKTYYKIK</sequence>
<gene>
    <name evidence="2" type="ORF">NRE15_11730</name>
</gene>
<dbReference type="Pfam" id="PF08378">
    <property type="entry name" value="NERD"/>
    <property type="match status" value="1"/>
</dbReference>
<keyword evidence="3" id="KW-1185">Reference proteome</keyword>
<dbReference type="RefSeq" id="WP_313793063.1">
    <property type="nucleotide sequence ID" value="NZ_CP102453.1"/>
</dbReference>
<proteinExistence type="predicted"/>
<evidence type="ECO:0000313" key="2">
    <source>
        <dbReference type="EMBL" id="UUX33561.1"/>
    </source>
</evidence>
<dbReference type="InterPro" id="IPR011528">
    <property type="entry name" value="NERD"/>
</dbReference>
<evidence type="ECO:0000313" key="3">
    <source>
        <dbReference type="Proteomes" id="UP001315967"/>
    </source>
</evidence>
<protein>
    <submittedName>
        <fullName evidence="2">NERD domain-containing protein</fullName>
    </submittedName>
</protein>
<accession>A0ABY5P4C9</accession>
<reference evidence="2 3" key="1">
    <citation type="submission" date="2022-08" db="EMBL/GenBank/DDBJ databases">
        <title>Aerococcaceae sp. nov isolated from spoiled eye mask.</title>
        <authorList>
            <person name="Zhou G."/>
            <person name="Xie X.-B."/>
            <person name="Shi Q.-S."/>
            <person name="Wang Y.-S."/>
            <person name="Wen X."/>
            <person name="Peng H."/>
            <person name="Yang X.-J."/>
            <person name="Tao H.-B."/>
            <person name="Huang X.-M."/>
        </authorList>
    </citation>
    <scope>NUCLEOTIDE SEQUENCE [LARGE SCALE GENOMIC DNA]</scope>
    <source>
        <strain evidence="3">DM20194951</strain>
    </source>
</reference>
<evidence type="ECO:0000259" key="1">
    <source>
        <dbReference type="PROSITE" id="PS50965"/>
    </source>
</evidence>